<dbReference type="PANTHER" id="PTHR11076">
    <property type="entry name" value="DNA REPAIR POLYMERASE UMUC / TRANSFERASE FAMILY MEMBER"/>
    <property type="match status" value="1"/>
</dbReference>
<dbReference type="Pfam" id="PF00817">
    <property type="entry name" value="IMS"/>
    <property type="match status" value="1"/>
</dbReference>
<dbReference type="SUPFAM" id="SSF56672">
    <property type="entry name" value="DNA/RNA polymerases"/>
    <property type="match status" value="1"/>
</dbReference>
<feature type="domain" description="UmuC" evidence="6">
    <location>
        <begin position="2"/>
        <end position="188"/>
    </location>
</feature>
<organism evidence="7 8">
    <name type="scientific">Spirosoma flavum</name>
    <dbReference type="NCBI Taxonomy" id="2048557"/>
    <lineage>
        <taxon>Bacteria</taxon>
        <taxon>Pseudomonadati</taxon>
        <taxon>Bacteroidota</taxon>
        <taxon>Cytophagia</taxon>
        <taxon>Cytophagales</taxon>
        <taxon>Cytophagaceae</taxon>
        <taxon>Spirosoma</taxon>
    </lineage>
</organism>
<accession>A0ABW6ANP6</accession>
<keyword evidence="4" id="KW-0234">DNA repair</keyword>
<dbReference type="PROSITE" id="PS50173">
    <property type="entry name" value="UMUC"/>
    <property type="match status" value="1"/>
</dbReference>
<dbReference type="InterPro" id="IPR043502">
    <property type="entry name" value="DNA/RNA_pol_sf"/>
</dbReference>
<keyword evidence="3" id="KW-0741">SOS mutagenesis</keyword>
<evidence type="ECO:0000256" key="1">
    <source>
        <dbReference type="ARBA" id="ARBA00010945"/>
    </source>
</evidence>
<dbReference type="CDD" id="cd01700">
    <property type="entry name" value="PolY_Pol_V_umuC"/>
    <property type="match status" value="1"/>
</dbReference>
<dbReference type="InterPro" id="IPR001126">
    <property type="entry name" value="UmuC"/>
</dbReference>
<reference evidence="8" key="1">
    <citation type="journal article" date="2019" name="Int. J. Syst. Evol. Microbiol.">
        <title>The Global Catalogue of Microorganisms (GCM) 10K type strain sequencing project: providing services to taxonomists for standard genome sequencing and annotation.</title>
        <authorList>
            <consortium name="The Broad Institute Genomics Platform"/>
            <consortium name="The Broad Institute Genome Sequencing Center for Infectious Disease"/>
            <person name="Wu L."/>
            <person name="Ma J."/>
        </authorList>
    </citation>
    <scope>NUCLEOTIDE SEQUENCE [LARGE SCALE GENOMIC DNA]</scope>
    <source>
        <strain evidence="8">KCTC 52490</strain>
    </source>
</reference>
<dbReference type="Pfam" id="PF11799">
    <property type="entry name" value="IMS_C"/>
    <property type="match status" value="1"/>
</dbReference>
<dbReference type="InterPro" id="IPR025188">
    <property type="entry name" value="DUF4113"/>
</dbReference>
<protein>
    <submittedName>
        <fullName evidence="7">Y-family DNA polymerase</fullName>
    </submittedName>
</protein>
<evidence type="ECO:0000256" key="5">
    <source>
        <dbReference type="ARBA" id="ARBA00023236"/>
    </source>
</evidence>
<dbReference type="Gene3D" id="1.10.150.20">
    <property type="entry name" value="5' to 3' exonuclease, C-terminal subdomain"/>
    <property type="match status" value="1"/>
</dbReference>
<keyword evidence="8" id="KW-1185">Reference proteome</keyword>
<evidence type="ECO:0000313" key="8">
    <source>
        <dbReference type="Proteomes" id="UP001597512"/>
    </source>
</evidence>
<gene>
    <name evidence="7" type="ORF">ACFS25_25130</name>
</gene>
<evidence type="ECO:0000313" key="7">
    <source>
        <dbReference type="EMBL" id="MFD2937089.1"/>
    </source>
</evidence>
<evidence type="ECO:0000256" key="4">
    <source>
        <dbReference type="ARBA" id="ARBA00023204"/>
    </source>
</evidence>
<dbReference type="InterPro" id="IPR050116">
    <property type="entry name" value="DNA_polymerase-Y"/>
</dbReference>
<dbReference type="RefSeq" id="WP_381506538.1">
    <property type="nucleotide sequence ID" value="NZ_JBHUOM010000023.1"/>
</dbReference>
<comment type="similarity">
    <text evidence="1">Belongs to the DNA polymerase type-Y family.</text>
</comment>
<dbReference type="Pfam" id="PF13438">
    <property type="entry name" value="DUF4113"/>
    <property type="match status" value="1"/>
</dbReference>
<dbReference type="InterPro" id="IPR017961">
    <property type="entry name" value="DNA_pol_Y-fam_little_finger"/>
</dbReference>
<name>A0ABW6ANP6_9BACT</name>
<keyword evidence="5" id="KW-0742">SOS response</keyword>
<keyword evidence="2" id="KW-0227">DNA damage</keyword>
<proteinExistence type="inferred from homology"/>
<dbReference type="Proteomes" id="UP001597512">
    <property type="component" value="Unassembled WGS sequence"/>
</dbReference>
<dbReference type="PANTHER" id="PTHR11076:SF34">
    <property type="entry name" value="PROTEIN UMUC"/>
    <property type="match status" value="1"/>
</dbReference>
<comment type="caution">
    <text evidence="7">The sequence shown here is derived from an EMBL/GenBank/DDBJ whole genome shotgun (WGS) entry which is preliminary data.</text>
</comment>
<sequence>MYALVDANSFYCSVERSFNPSLEGKAVIVLSNRDGNVVARSDEAKKLGIKMGQPFFELKELREQHEIAVFSSNYTLYGDISSRFMSLLCRFVEDVEVYSIDEAFLHVDGYDSIYPSYEGLGKSIKETVAKRLRIPVCVGVGPTKTLAKLANKLAKQRPELGGVCVLDTPEVIDKALATFPVGDLWGVGSKSAAKLKKNDIDTAAQLRDVPDDWIRQIMTVNGLRLVHELRGFPCKLLEVSAPPKKSICTEPGFGRLVPDLNTITDALTTHLTRVCEKLRKQDSLCSAVVVSLHTKRYRKIPANGLPALQYHNHLTVVLPHPTNSTPELLKYAESGLKAIFKFGYNYQKVGIMLIGLVPSDYRQKGIFAEGPNEKLLTLATVVDKLNYRYGQDKLRLASQMYNPDWPMKQEYLSKCYTTRWKDILEAH</sequence>
<evidence type="ECO:0000259" key="6">
    <source>
        <dbReference type="PROSITE" id="PS50173"/>
    </source>
</evidence>
<dbReference type="Gene3D" id="3.30.70.270">
    <property type="match status" value="1"/>
</dbReference>
<evidence type="ECO:0000256" key="2">
    <source>
        <dbReference type="ARBA" id="ARBA00022763"/>
    </source>
</evidence>
<dbReference type="Gene3D" id="3.40.1170.60">
    <property type="match status" value="1"/>
</dbReference>
<evidence type="ECO:0000256" key="3">
    <source>
        <dbReference type="ARBA" id="ARBA00023199"/>
    </source>
</evidence>
<dbReference type="InterPro" id="IPR043128">
    <property type="entry name" value="Rev_trsase/Diguanyl_cyclase"/>
</dbReference>
<dbReference type="EMBL" id="JBHUOM010000023">
    <property type="protein sequence ID" value="MFD2937089.1"/>
    <property type="molecule type" value="Genomic_DNA"/>
</dbReference>